<keyword evidence="2" id="KW-0489">Methyltransferase</keyword>
<dbReference type="PANTHER" id="PTHR43591">
    <property type="entry name" value="METHYLTRANSFERASE"/>
    <property type="match status" value="1"/>
</dbReference>
<dbReference type="InterPro" id="IPR029063">
    <property type="entry name" value="SAM-dependent_MTases_sf"/>
</dbReference>
<evidence type="ECO:0000313" key="2">
    <source>
        <dbReference type="EMBL" id="MFD0926105.1"/>
    </source>
</evidence>
<gene>
    <name evidence="2" type="ORF">ACFQ04_10185</name>
</gene>
<dbReference type="GO" id="GO:0008168">
    <property type="term" value="F:methyltransferase activity"/>
    <property type="evidence" value="ECO:0007669"/>
    <property type="project" value="UniProtKB-KW"/>
</dbReference>
<comment type="caution">
    <text evidence="2">The sequence shown here is derived from an EMBL/GenBank/DDBJ whole genome shotgun (WGS) entry which is preliminary data.</text>
</comment>
<accession>A0ABW3GB16</accession>
<protein>
    <submittedName>
        <fullName evidence="2">Class I SAM-dependent methyltransferase</fullName>
        <ecNumber evidence="2">2.1.1.-</ecNumber>
    </submittedName>
</protein>
<evidence type="ECO:0000313" key="3">
    <source>
        <dbReference type="Proteomes" id="UP001597068"/>
    </source>
</evidence>
<dbReference type="CDD" id="cd02440">
    <property type="entry name" value="AdoMet_MTases"/>
    <property type="match status" value="1"/>
</dbReference>
<dbReference type="PANTHER" id="PTHR43591:SF99">
    <property type="entry name" value="OS06G0646000 PROTEIN"/>
    <property type="match status" value="1"/>
</dbReference>
<feature type="domain" description="Methyltransferase" evidence="1">
    <location>
        <begin position="48"/>
        <end position="141"/>
    </location>
</feature>
<dbReference type="Gene3D" id="3.40.50.150">
    <property type="entry name" value="Vaccinia Virus protein VP39"/>
    <property type="match status" value="1"/>
</dbReference>
<dbReference type="GO" id="GO:0032259">
    <property type="term" value="P:methylation"/>
    <property type="evidence" value="ECO:0007669"/>
    <property type="project" value="UniProtKB-KW"/>
</dbReference>
<dbReference type="InterPro" id="IPR041698">
    <property type="entry name" value="Methyltransf_25"/>
</dbReference>
<dbReference type="EC" id="2.1.1.-" evidence="2"/>
<evidence type="ECO:0000259" key="1">
    <source>
        <dbReference type="Pfam" id="PF13649"/>
    </source>
</evidence>
<dbReference type="Proteomes" id="UP001597068">
    <property type="component" value="Unassembled WGS sequence"/>
</dbReference>
<sequence length="208" mass="22157">MENPVFAAVYERAWRPTFTRLFSLGGTSTLIAGKELTDRLARGGDRRILDVACGPGTYTAQFARDLTGDGVCVGLDFSAPMLGRAVADNAAPRAVYVRGDAHRLPFADGTFDTVSCLAALYLISEPMQVIDEMVRVLAPGGEIAIFTSVRTALTALPPTRIVGAIGGYRVFGRREITARLAAAGMVDIRQTITGQGQYVVATAPPRAH</sequence>
<keyword evidence="2" id="KW-0808">Transferase</keyword>
<name>A0ABW3GB16_9NOCA</name>
<reference evidence="3" key="1">
    <citation type="journal article" date="2019" name="Int. J. Syst. Evol. Microbiol.">
        <title>The Global Catalogue of Microorganisms (GCM) 10K type strain sequencing project: providing services to taxonomists for standard genome sequencing and annotation.</title>
        <authorList>
            <consortium name="The Broad Institute Genomics Platform"/>
            <consortium name="The Broad Institute Genome Sequencing Center for Infectious Disease"/>
            <person name="Wu L."/>
            <person name="Ma J."/>
        </authorList>
    </citation>
    <scope>NUCLEOTIDE SEQUENCE [LARGE SCALE GENOMIC DNA]</scope>
    <source>
        <strain evidence="3">CCUG 50873</strain>
    </source>
</reference>
<dbReference type="SUPFAM" id="SSF53335">
    <property type="entry name" value="S-adenosyl-L-methionine-dependent methyltransferases"/>
    <property type="match status" value="1"/>
</dbReference>
<organism evidence="2 3">
    <name type="scientific">Williamsia deligens</name>
    <dbReference type="NCBI Taxonomy" id="321325"/>
    <lineage>
        <taxon>Bacteria</taxon>
        <taxon>Bacillati</taxon>
        <taxon>Actinomycetota</taxon>
        <taxon>Actinomycetes</taxon>
        <taxon>Mycobacteriales</taxon>
        <taxon>Nocardiaceae</taxon>
        <taxon>Williamsia</taxon>
    </lineage>
</organism>
<dbReference type="RefSeq" id="WP_253647880.1">
    <property type="nucleotide sequence ID" value="NZ_BAAAMO010000002.1"/>
</dbReference>
<proteinExistence type="predicted"/>
<dbReference type="EMBL" id="JBHTIL010000001">
    <property type="protein sequence ID" value="MFD0926105.1"/>
    <property type="molecule type" value="Genomic_DNA"/>
</dbReference>
<dbReference type="Pfam" id="PF13649">
    <property type="entry name" value="Methyltransf_25"/>
    <property type="match status" value="1"/>
</dbReference>
<keyword evidence="3" id="KW-1185">Reference proteome</keyword>